<proteinExistence type="predicted"/>
<reference evidence="2 3" key="1">
    <citation type="submission" date="2020-08" db="EMBL/GenBank/DDBJ databases">
        <title>Genomic Encyclopedia of Type Strains, Phase IV (KMG-IV): sequencing the most valuable type-strain genomes for metagenomic binning, comparative biology and taxonomic classification.</title>
        <authorList>
            <person name="Goeker M."/>
        </authorList>
    </citation>
    <scope>NUCLEOTIDE SEQUENCE [LARGE SCALE GENOMIC DNA]</scope>
    <source>
        <strain evidence="2 3">DSM 103733</strain>
    </source>
</reference>
<evidence type="ECO:0000313" key="2">
    <source>
        <dbReference type="EMBL" id="MBB6144073.1"/>
    </source>
</evidence>
<comment type="caution">
    <text evidence="2">The sequence shown here is derived from an EMBL/GenBank/DDBJ whole genome shotgun (WGS) entry which is preliminary data.</text>
</comment>
<dbReference type="GO" id="GO:0016740">
    <property type="term" value="F:transferase activity"/>
    <property type="evidence" value="ECO:0007669"/>
    <property type="project" value="UniProtKB-KW"/>
</dbReference>
<dbReference type="RefSeq" id="WP_050059246.1">
    <property type="nucleotide sequence ID" value="NZ_JACHEK010000004.1"/>
</dbReference>
<keyword evidence="2" id="KW-0808">Transferase</keyword>
<organism evidence="2 3">
    <name type="scientific">Silvibacterium bohemicum</name>
    <dbReference type="NCBI Taxonomy" id="1577686"/>
    <lineage>
        <taxon>Bacteria</taxon>
        <taxon>Pseudomonadati</taxon>
        <taxon>Acidobacteriota</taxon>
        <taxon>Terriglobia</taxon>
        <taxon>Terriglobales</taxon>
        <taxon>Acidobacteriaceae</taxon>
        <taxon>Silvibacterium</taxon>
    </lineage>
</organism>
<dbReference type="InterPro" id="IPR050834">
    <property type="entry name" value="Glycosyltransf_2"/>
</dbReference>
<dbReference type="InterPro" id="IPR029044">
    <property type="entry name" value="Nucleotide-diphossugar_trans"/>
</dbReference>
<keyword evidence="3" id="KW-1185">Reference proteome</keyword>
<dbReference type="AlphaFoldDB" id="A0A841JRN2"/>
<evidence type="ECO:0000259" key="1">
    <source>
        <dbReference type="Pfam" id="PF00535"/>
    </source>
</evidence>
<accession>A0A841JRN2</accession>
<dbReference type="Pfam" id="PF00535">
    <property type="entry name" value="Glycos_transf_2"/>
    <property type="match status" value="1"/>
</dbReference>
<dbReference type="SUPFAM" id="SSF53448">
    <property type="entry name" value="Nucleotide-diphospho-sugar transferases"/>
    <property type="match status" value="1"/>
</dbReference>
<feature type="domain" description="Glycosyltransferase 2-like" evidence="1">
    <location>
        <begin position="5"/>
        <end position="118"/>
    </location>
</feature>
<dbReference type="PANTHER" id="PTHR43685">
    <property type="entry name" value="GLYCOSYLTRANSFERASE"/>
    <property type="match status" value="1"/>
</dbReference>
<dbReference type="InterPro" id="IPR001173">
    <property type="entry name" value="Glyco_trans_2-like"/>
</dbReference>
<sequence length="292" mass="32888">MPRFSLVISTLGRKDELRRLLFSVVQQSFHDYEVIVVDQNDDERVAEVFEEFPTLAGWKHIRCSPGLSKSRNLGISWATGEIIAFPDDDCWYTPDLLANVDRWFRDSKGYSIFAVGAEDGDGIPSGNRWIQAKCDLHPVNIFRTTFCSSLFILRNERFEGTKFDENIGPGSGTIFDCGEETDFVLQLMDRGLRGRFDRTWHVCHPRRDMLSGSISRRRAVGYGRGMGGVLRKHSLYSVWIGLVLYDFFRALIVAGRGKLSAASLCFAHGQGVMSGFSASVTPDITLKQEVNL</sequence>
<dbReference type="Proteomes" id="UP000538666">
    <property type="component" value="Unassembled WGS sequence"/>
</dbReference>
<protein>
    <submittedName>
        <fullName evidence="2">Glycosyltransferase involved in cell wall biosynthesis</fullName>
    </submittedName>
</protein>
<dbReference type="Gene3D" id="3.90.550.10">
    <property type="entry name" value="Spore Coat Polysaccharide Biosynthesis Protein SpsA, Chain A"/>
    <property type="match status" value="1"/>
</dbReference>
<dbReference type="PANTHER" id="PTHR43685:SF3">
    <property type="entry name" value="SLR2126 PROTEIN"/>
    <property type="match status" value="1"/>
</dbReference>
<dbReference type="EMBL" id="JACHEK010000004">
    <property type="protein sequence ID" value="MBB6144073.1"/>
    <property type="molecule type" value="Genomic_DNA"/>
</dbReference>
<name>A0A841JRN2_9BACT</name>
<evidence type="ECO:0000313" key="3">
    <source>
        <dbReference type="Proteomes" id="UP000538666"/>
    </source>
</evidence>
<gene>
    <name evidence="2" type="ORF">HNQ77_002025</name>
</gene>
<dbReference type="CDD" id="cd00761">
    <property type="entry name" value="Glyco_tranf_GTA_type"/>
    <property type="match status" value="1"/>
</dbReference>